<evidence type="ECO:0000259" key="8">
    <source>
        <dbReference type="Pfam" id="PF02770"/>
    </source>
</evidence>
<dbReference type="Pfam" id="PF02771">
    <property type="entry name" value="Acyl-CoA_dh_N"/>
    <property type="match status" value="1"/>
</dbReference>
<evidence type="ECO:0000256" key="6">
    <source>
        <dbReference type="RuleBase" id="RU362125"/>
    </source>
</evidence>
<feature type="domain" description="Acyl-CoA dehydrogenase/oxidase N-terminal" evidence="9">
    <location>
        <begin position="6"/>
        <end position="120"/>
    </location>
</feature>
<dbReference type="PANTHER" id="PTHR43884:SF20">
    <property type="entry name" value="ACYL-COA DEHYDROGENASE FADE28"/>
    <property type="match status" value="1"/>
</dbReference>
<comment type="cofactor">
    <cofactor evidence="1 6">
        <name>FAD</name>
        <dbReference type="ChEBI" id="CHEBI:57692"/>
    </cofactor>
</comment>
<evidence type="ECO:0000256" key="3">
    <source>
        <dbReference type="ARBA" id="ARBA00022630"/>
    </source>
</evidence>
<reference evidence="10 11" key="1">
    <citation type="submission" date="2020-08" db="EMBL/GenBank/DDBJ databases">
        <title>Genomic Encyclopedia of Type Strains, Phase III (KMG-III): the genomes of soil and plant-associated and newly described type strains.</title>
        <authorList>
            <person name="Whitman W."/>
        </authorList>
    </citation>
    <scope>NUCLEOTIDE SEQUENCE [LARGE SCALE GENOMIC DNA]</scope>
    <source>
        <strain evidence="10 11">CECT 8654</strain>
    </source>
</reference>
<dbReference type="InterPro" id="IPR036250">
    <property type="entry name" value="AcylCo_DH-like_C"/>
</dbReference>
<comment type="similarity">
    <text evidence="2 6">Belongs to the acyl-CoA dehydrogenase family.</text>
</comment>
<keyword evidence="11" id="KW-1185">Reference proteome</keyword>
<dbReference type="PANTHER" id="PTHR43884">
    <property type="entry name" value="ACYL-COA DEHYDROGENASE"/>
    <property type="match status" value="1"/>
</dbReference>
<dbReference type="EMBL" id="JACHWY010000001">
    <property type="protein sequence ID" value="MBB3045972.1"/>
    <property type="molecule type" value="Genomic_DNA"/>
</dbReference>
<dbReference type="InterPro" id="IPR037069">
    <property type="entry name" value="AcylCoA_DH/ox_N_sf"/>
</dbReference>
<feature type="domain" description="Acyl-CoA oxidase/dehydrogenase middle" evidence="8">
    <location>
        <begin position="140"/>
        <end position="216"/>
    </location>
</feature>
<keyword evidence="4 6" id="KW-0274">FAD</keyword>
<evidence type="ECO:0000313" key="10">
    <source>
        <dbReference type="EMBL" id="MBB3045972.1"/>
    </source>
</evidence>
<comment type="caution">
    <text evidence="10">The sequence shown here is derived from an EMBL/GenBank/DDBJ whole genome shotgun (WGS) entry which is preliminary data.</text>
</comment>
<evidence type="ECO:0000256" key="1">
    <source>
        <dbReference type="ARBA" id="ARBA00001974"/>
    </source>
</evidence>
<dbReference type="GO" id="GO:0050660">
    <property type="term" value="F:flavin adenine dinucleotide binding"/>
    <property type="evidence" value="ECO:0007669"/>
    <property type="project" value="InterPro"/>
</dbReference>
<evidence type="ECO:0000259" key="7">
    <source>
        <dbReference type="Pfam" id="PF00441"/>
    </source>
</evidence>
<name>A0A7W4W307_9GAMM</name>
<dbReference type="InterPro" id="IPR013786">
    <property type="entry name" value="AcylCoA_DH/ox_N"/>
</dbReference>
<dbReference type="InterPro" id="IPR009075">
    <property type="entry name" value="AcylCo_DH/oxidase_C"/>
</dbReference>
<dbReference type="GO" id="GO:0003995">
    <property type="term" value="F:acyl-CoA dehydrogenase activity"/>
    <property type="evidence" value="ECO:0007669"/>
    <property type="project" value="TreeGrafter"/>
</dbReference>
<feature type="domain" description="Acyl-CoA dehydrogenase/oxidase C-terminal" evidence="7">
    <location>
        <begin position="225"/>
        <end position="369"/>
    </location>
</feature>
<dbReference type="InterPro" id="IPR006091">
    <property type="entry name" value="Acyl-CoA_Oxase/DH_mid-dom"/>
</dbReference>
<evidence type="ECO:0000313" key="11">
    <source>
        <dbReference type="Proteomes" id="UP000537130"/>
    </source>
</evidence>
<dbReference type="CDD" id="cd00567">
    <property type="entry name" value="ACAD"/>
    <property type="match status" value="1"/>
</dbReference>
<dbReference type="SUPFAM" id="SSF56645">
    <property type="entry name" value="Acyl-CoA dehydrogenase NM domain-like"/>
    <property type="match status" value="1"/>
</dbReference>
<dbReference type="Pfam" id="PF02770">
    <property type="entry name" value="Acyl-CoA_dh_M"/>
    <property type="match status" value="1"/>
</dbReference>
<organism evidence="10 11">
    <name type="scientific">Litorivivens lipolytica</name>
    <dbReference type="NCBI Taxonomy" id="1524264"/>
    <lineage>
        <taxon>Bacteria</taxon>
        <taxon>Pseudomonadati</taxon>
        <taxon>Pseudomonadota</taxon>
        <taxon>Gammaproteobacteria</taxon>
        <taxon>Litorivivens</taxon>
    </lineage>
</organism>
<evidence type="ECO:0000259" key="9">
    <source>
        <dbReference type="Pfam" id="PF02771"/>
    </source>
</evidence>
<dbReference type="Pfam" id="PF00441">
    <property type="entry name" value="Acyl-CoA_dh_1"/>
    <property type="match status" value="1"/>
</dbReference>
<protein>
    <submittedName>
        <fullName evidence="10">Alkylation response protein AidB-like acyl-CoA dehydrogenase</fullName>
    </submittedName>
</protein>
<sequence length="376" mass="40778">MPLVLNEEQRLLKDTAKEFLGSSAPVEALRKLRDEKNEIGYDKALWQQMAELGWAGIVLPEDYDGLDFGFMGLGAIIEESGRTLTASPLFSTVVLGASAILLGGSDEQKQSLLPSVASGEKTLTLAVDEYAHHNPAAIALSAKAQGENFVLTGKKVCVVDGHTADHIVVAARTSGTTGSTDGISLFIVDGDAEGLTRTRRWMADSRAVAELNFDKVSGQLLGELDKGWDILDPVLDRGRICLAAEMLGGTQEIFKRTVDYLKEREQFGVKIGSFQALKHRAAHMFTEIELAKSVVLDAFTAIDEGRADLGQMASFAKATVNDLYYLVSNEAVQMHGGIGVTDELEIGFFLKRSRMAIQLLGDSGFHRDRYASLSGY</sequence>
<evidence type="ECO:0000256" key="2">
    <source>
        <dbReference type="ARBA" id="ARBA00009347"/>
    </source>
</evidence>
<keyword evidence="3 6" id="KW-0285">Flavoprotein</keyword>
<keyword evidence="5 6" id="KW-0560">Oxidoreductase</keyword>
<dbReference type="Gene3D" id="1.10.540.10">
    <property type="entry name" value="Acyl-CoA dehydrogenase/oxidase, N-terminal domain"/>
    <property type="match status" value="1"/>
</dbReference>
<proteinExistence type="inferred from homology"/>
<accession>A0A7W4W307</accession>
<dbReference type="RefSeq" id="WP_183408689.1">
    <property type="nucleotide sequence ID" value="NZ_JACHWY010000001.1"/>
</dbReference>
<gene>
    <name evidence="10" type="ORF">FHR99_000208</name>
</gene>
<dbReference type="AlphaFoldDB" id="A0A7W4W307"/>
<dbReference type="InterPro" id="IPR009100">
    <property type="entry name" value="AcylCoA_DH/oxidase_NM_dom_sf"/>
</dbReference>
<evidence type="ECO:0000256" key="5">
    <source>
        <dbReference type="ARBA" id="ARBA00023002"/>
    </source>
</evidence>
<dbReference type="Proteomes" id="UP000537130">
    <property type="component" value="Unassembled WGS sequence"/>
</dbReference>
<dbReference type="Gene3D" id="2.40.110.10">
    <property type="entry name" value="Butyryl-CoA Dehydrogenase, subunit A, domain 2"/>
    <property type="match status" value="1"/>
</dbReference>
<dbReference type="Gene3D" id="1.20.140.10">
    <property type="entry name" value="Butyryl-CoA Dehydrogenase, subunit A, domain 3"/>
    <property type="match status" value="1"/>
</dbReference>
<evidence type="ECO:0000256" key="4">
    <source>
        <dbReference type="ARBA" id="ARBA00022827"/>
    </source>
</evidence>
<dbReference type="SUPFAM" id="SSF47203">
    <property type="entry name" value="Acyl-CoA dehydrogenase C-terminal domain-like"/>
    <property type="match status" value="1"/>
</dbReference>
<dbReference type="InterPro" id="IPR046373">
    <property type="entry name" value="Acyl-CoA_Oxase/DH_mid-dom_sf"/>
</dbReference>